<gene>
    <name evidence="1" type="ORF">TWF703_004963</name>
</gene>
<accession>A0A7C8JX59</accession>
<comment type="caution">
    <text evidence="1">The sequence shown here is derived from an EMBL/GenBank/DDBJ whole genome shotgun (WGS) entry which is preliminary data.</text>
</comment>
<dbReference type="EMBL" id="WIQZ01000025">
    <property type="protein sequence ID" value="KAF3137538.1"/>
    <property type="molecule type" value="Genomic_DNA"/>
</dbReference>
<dbReference type="AlphaFoldDB" id="A0A7C8JX59"/>
<proteinExistence type="predicted"/>
<dbReference type="Proteomes" id="UP000480548">
    <property type="component" value="Unassembled WGS sequence"/>
</dbReference>
<protein>
    <submittedName>
        <fullName evidence="1">Uncharacterized protein</fullName>
    </submittedName>
</protein>
<evidence type="ECO:0000313" key="1">
    <source>
        <dbReference type="EMBL" id="KAF3137538.1"/>
    </source>
</evidence>
<evidence type="ECO:0000313" key="2">
    <source>
        <dbReference type="Proteomes" id="UP000480548"/>
    </source>
</evidence>
<reference evidence="1 2" key="1">
    <citation type="submission" date="2019-06" db="EMBL/GenBank/DDBJ databases">
        <authorList>
            <person name="Palmer J.M."/>
        </authorList>
    </citation>
    <scope>NUCLEOTIDE SEQUENCE [LARGE SCALE GENOMIC DNA]</scope>
    <source>
        <strain evidence="1 2">TWF703</strain>
    </source>
</reference>
<sequence length="74" mass="7821">MLATTPDITSDLSMGDVGTDNCSTIGTNPAAAGSWVFECIVTCRESAQTLEDTLLEKAEKYKAPHAAPDIEGEM</sequence>
<name>A0A7C8JX59_ORBOL</name>
<organism evidence="1 2">
    <name type="scientific">Orbilia oligospora</name>
    <name type="common">Nematode-trapping fungus</name>
    <name type="synonym">Arthrobotrys oligospora</name>
    <dbReference type="NCBI Taxonomy" id="2813651"/>
    <lineage>
        <taxon>Eukaryota</taxon>
        <taxon>Fungi</taxon>
        <taxon>Dikarya</taxon>
        <taxon>Ascomycota</taxon>
        <taxon>Pezizomycotina</taxon>
        <taxon>Orbiliomycetes</taxon>
        <taxon>Orbiliales</taxon>
        <taxon>Orbiliaceae</taxon>
        <taxon>Orbilia</taxon>
    </lineage>
</organism>